<comment type="caution">
    <text evidence="1">The sequence shown here is derived from an EMBL/GenBank/DDBJ whole genome shotgun (WGS) entry which is preliminary data.</text>
</comment>
<accession>A0ABP1R8D5</accession>
<name>A0ABP1R8D5_9HEXA</name>
<sequence length="274" mass="31391">MDFESTAYQNNPIPNVKTIFRSSNEIERCVSQMSIPEGNPFPSRRVAFVATPNWDNFQGTDDTLDIETRFWRTWIRLAEMFGKYIEHVHFCYVFNKTFHSGTAQGLCNYLRQVPNLKSLSMSGEIHDWYRYVTNPFSQHRLPRPRNLGIKATTICHSRSIITYCCNQETLSEVSVTFQHTTGLPSTVYSFTKMKFLGGVATAADLDMLSSLENPPPLSSFQRAQVTYDGHLHTVDSQYFLALQAFSPTLPSVEISHRFAALRLQEIMYFPNLTS</sequence>
<organism evidence="1 2">
    <name type="scientific">Orchesella dallaii</name>
    <dbReference type="NCBI Taxonomy" id="48710"/>
    <lineage>
        <taxon>Eukaryota</taxon>
        <taxon>Metazoa</taxon>
        <taxon>Ecdysozoa</taxon>
        <taxon>Arthropoda</taxon>
        <taxon>Hexapoda</taxon>
        <taxon>Collembola</taxon>
        <taxon>Entomobryomorpha</taxon>
        <taxon>Entomobryoidea</taxon>
        <taxon>Orchesellidae</taxon>
        <taxon>Orchesellinae</taxon>
        <taxon>Orchesella</taxon>
    </lineage>
</organism>
<dbReference type="EMBL" id="CAXLJM020000054">
    <property type="protein sequence ID" value="CAL8117345.1"/>
    <property type="molecule type" value="Genomic_DNA"/>
</dbReference>
<keyword evidence="2" id="KW-1185">Reference proteome</keyword>
<gene>
    <name evidence="1" type="ORF">ODALV1_LOCUS17648</name>
</gene>
<proteinExistence type="predicted"/>
<protein>
    <submittedName>
        <fullName evidence="1">Uncharacterized protein</fullName>
    </submittedName>
</protein>
<evidence type="ECO:0000313" key="1">
    <source>
        <dbReference type="EMBL" id="CAL8117345.1"/>
    </source>
</evidence>
<reference evidence="1 2" key="1">
    <citation type="submission" date="2024-08" db="EMBL/GenBank/DDBJ databases">
        <authorList>
            <person name="Cucini C."/>
            <person name="Frati F."/>
        </authorList>
    </citation>
    <scope>NUCLEOTIDE SEQUENCE [LARGE SCALE GENOMIC DNA]</scope>
</reference>
<dbReference type="Proteomes" id="UP001642540">
    <property type="component" value="Unassembled WGS sequence"/>
</dbReference>
<evidence type="ECO:0000313" key="2">
    <source>
        <dbReference type="Proteomes" id="UP001642540"/>
    </source>
</evidence>